<dbReference type="EMBL" id="JMQC01000008">
    <property type="protein sequence ID" value="KFM99692.1"/>
    <property type="molecule type" value="Genomic_DNA"/>
</dbReference>
<dbReference type="Proteomes" id="UP000029389">
    <property type="component" value="Unassembled WGS sequence"/>
</dbReference>
<gene>
    <name evidence="1" type="ORF">DJ93_4913</name>
</gene>
<protein>
    <submittedName>
        <fullName evidence="1">Uncharacterized protein</fullName>
    </submittedName>
</protein>
<dbReference type="PATRIC" id="fig|1405.8.peg.5060"/>
<accession>A0A090YP34</accession>
<evidence type="ECO:0000313" key="2">
    <source>
        <dbReference type="Proteomes" id="UP000029389"/>
    </source>
</evidence>
<reference evidence="1 2" key="1">
    <citation type="submission" date="2014-04" db="EMBL/GenBank/DDBJ databases">
        <authorList>
            <person name="Bishop-Lilly K.A."/>
            <person name="Broomall S.M."/>
            <person name="Chain P.S."/>
            <person name="Chertkov O."/>
            <person name="Coyne S.R."/>
            <person name="Daligault H.E."/>
            <person name="Davenport K.W."/>
            <person name="Erkkila T."/>
            <person name="Frey K.G."/>
            <person name="Gibbons H.S."/>
            <person name="Gu W."/>
            <person name="Jaissle J."/>
            <person name="Johnson S.L."/>
            <person name="Koroleva G.I."/>
            <person name="Ladner J.T."/>
            <person name="Lo C.-C."/>
            <person name="Minogue T.D."/>
            <person name="Munk C."/>
            <person name="Palacios G.F."/>
            <person name="Redden C.L."/>
            <person name="Rosenzweig C.N."/>
            <person name="Scholz M.B."/>
            <person name="Teshima H."/>
            <person name="Xu Y."/>
        </authorList>
    </citation>
    <scope>NUCLEOTIDE SEQUENCE [LARGE SCALE GENOMIC DNA]</scope>
    <source>
        <strain evidence="1 2">BHP</strain>
    </source>
</reference>
<sequence length="46" mass="5205">MIPAGLTADRVRELNELGFPDYKIGPMFGRSGSYISKLKRYWKQGG</sequence>
<name>A0A090YP34_9BACI</name>
<proteinExistence type="predicted"/>
<comment type="caution">
    <text evidence="1">The sequence shown here is derived from an EMBL/GenBank/DDBJ whole genome shotgun (WGS) entry which is preliminary data.</text>
</comment>
<evidence type="ECO:0000313" key="1">
    <source>
        <dbReference type="EMBL" id="KFM99692.1"/>
    </source>
</evidence>
<organism evidence="1 2">
    <name type="scientific">Bacillus clarus</name>
    <dbReference type="NCBI Taxonomy" id="2338372"/>
    <lineage>
        <taxon>Bacteria</taxon>
        <taxon>Bacillati</taxon>
        <taxon>Bacillota</taxon>
        <taxon>Bacilli</taxon>
        <taxon>Bacillales</taxon>
        <taxon>Bacillaceae</taxon>
        <taxon>Bacillus</taxon>
        <taxon>Bacillus cereus group</taxon>
    </lineage>
</organism>
<dbReference type="AlphaFoldDB" id="A0A090YP34"/>